<organism evidence="3 4">
    <name type="scientific">Imtechella halotolerans K1</name>
    <dbReference type="NCBI Taxonomy" id="946077"/>
    <lineage>
        <taxon>Bacteria</taxon>
        <taxon>Pseudomonadati</taxon>
        <taxon>Bacteroidota</taxon>
        <taxon>Flavobacteriia</taxon>
        <taxon>Flavobacteriales</taxon>
        <taxon>Flavobacteriaceae</taxon>
        <taxon>Imtechella</taxon>
    </lineage>
</organism>
<comment type="caution">
    <text evidence="3">The sequence shown here is derived from an EMBL/GenBank/DDBJ whole genome shotgun (WGS) entry which is preliminary data.</text>
</comment>
<dbReference type="AlphaFoldDB" id="I0WE55"/>
<dbReference type="Pfam" id="PF10988">
    <property type="entry name" value="DUF2807"/>
    <property type="match status" value="1"/>
</dbReference>
<reference evidence="3 4" key="1">
    <citation type="journal article" date="2012" name="J. Bacteriol.">
        <title>Genome Sequence of the Halotolerant Bacterium Imtechella halotolerans K1T.</title>
        <authorList>
            <person name="Kumar S."/>
            <person name="Vikram S."/>
            <person name="Subramanian S."/>
            <person name="Raghava G.P."/>
            <person name="Pinnaka A.K."/>
        </authorList>
    </citation>
    <scope>NUCLEOTIDE SEQUENCE [LARGE SCALE GENOMIC DNA]</scope>
    <source>
        <strain evidence="3 4">K1</strain>
    </source>
</reference>
<proteinExistence type="predicted"/>
<dbReference type="Proteomes" id="UP000005938">
    <property type="component" value="Unassembled WGS sequence"/>
</dbReference>
<keyword evidence="4" id="KW-1185">Reference proteome</keyword>
<protein>
    <recommendedName>
        <fullName evidence="2">Putative auto-transporter adhesin head GIN domain-containing protein</fullName>
    </recommendedName>
</protein>
<feature type="chain" id="PRO_5003635363" description="Putative auto-transporter adhesin head GIN domain-containing protein" evidence="1">
    <location>
        <begin position="19"/>
        <end position="238"/>
    </location>
</feature>
<dbReference type="STRING" id="946077.W5A_07822"/>
<dbReference type="Gene3D" id="2.160.20.120">
    <property type="match status" value="1"/>
</dbReference>
<accession>I0WE55</accession>
<name>I0WE55_9FLAO</name>
<dbReference type="RefSeq" id="WP_008239188.1">
    <property type="nucleotide sequence ID" value="NZ_AJJU01000009.1"/>
</dbReference>
<feature type="domain" description="Putative auto-transporter adhesin head GIN" evidence="2">
    <location>
        <begin position="41"/>
        <end position="222"/>
    </location>
</feature>
<evidence type="ECO:0000313" key="3">
    <source>
        <dbReference type="EMBL" id="EID74671.1"/>
    </source>
</evidence>
<dbReference type="PANTHER" id="PTHR39200">
    <property type="entry name" value="HYPOTHETICAL EXPORTED PROTEIN"/>
    <property type="match status" value="1"/>
</dbReference>
<dbReference type="PATRIC" id="fig|946077.3.peg.1584"/>
<evidence type="ECO:0000259" key="2">
    <source>
        <dbReference type="Pfam" id="PF10988"/>
    </source>
</evidence>
<evidence type="ECO:0000256" key="1">
    <source>
        <dbReference type="SAM" id="SignalP"/>
    </source>
</evidence>
<sequence length="238" mass="25145">MKKLILICLLATISTVQAQWFQKRIEGNGVVTVEKRNTSYYNAVNVGGPFEVVLVSGKEGALTIEAEENLMEYIVTEVKNNGLSVRIKDNANIKSRKKMKVTIPINEIEKVSLAGSGSIRSDFTLKSTNFKCTAAGSGTINISIEAQETHSNIAGSGSINMKGTTHYIEAEVAGSGSIKATDLNSKKAKVAIAGSGSAYVHASEELKAKVAGSGNIYISGNPAKEDTSVAGSGKIKKM</sequence>
<feature type="signal peptide" evidence="1">
    <location>
        <begin position="1"/>
        <end position="18"/>
    </location>
</feature>
<dbReference type="EMBL" id="AJJU01000009">
    <property type="protein sequence ID" value="EID74671.1"/>
    <property type="molecule type" value="Genomic_DNA"/>
</dbReference>
<keyword evidence="1" id="KW-0732">Signal</keyword>
<dbReference type="eggNOG" id="COG3595">
    <property type="taxonomic scope" value="Bacteria"/>
</dbReference>
<dbReference type="PANTHER" id="PTHR39200:SF1">
    <property type="entry name" value="AUTO-TRANSPORTER ADHESIN HEAD GIN DOMAIN-CONTAINING PROTEIN-RELATED"/>
    <property type="match status" value="1"/>
</dbReference>
<dbReference type="InterPro" id="IPR021255">
    <property type="entry name" value="DUF2807"/>
</dbReference>
<dbReference type="OrthoDB" id="5585143at2"/>
<evidence type="ECO:0000313" key="4">
    <source>
        <dbReference type="Proteomes" id="UP000005938"/>
    </source>
</evidence>
<gene>
    <name evidence="3" type="ORF">W5A_07822</name>
</gene>